<gene>
    <name evidence="1" type="ORF">LCGC14_0510260</name>
</gene>
<organism evidence="1">
    <name type="scientific">marine sediment metagenome</name>
    <dbReference type="NCBI Taxonomy" id="412755"/>
    <lineage>
        <taxon>unclassified sequences</taxon>
        <taxon>metagenomes</taxon>
        <taxon>ecological metagenomes</taxon>
    </lineage>
</organism>
<evidence type="ECO:0000313" key="1">
    <source>
        <dbReference type="EMBL" id="KKN62615.1"/>
    </source>
</evidence>
<proteinExistence type="predicted"/>
<protein>
    <submittedName>
        <fullName evidence="1">Uncharacterized protein</fullName>
    </submittedName>
</protein>
<sequence length="41" mass="4678">MIVVNKLTAPGGIRRIDIHWDTVKVVTQDGKDIVYRKEALK</sequence>
<name>A0A0F9S1J4_9ZZZZ</name>
<comment type="caution">
    <text evidence="1">The sequence shown here is derived from an EMBL/GenBank/DDBJ whole genome shotgun (WGS) entry which is preliminary data.</text>
</comment>
<dbReference type="EMBL" id="LAZR01000618">
    <property type="protein sequence ID" value="KKN62615.1"/>
    <property type="molecule type" value="Genomic_DNA"/>
</dbReference>
<reference evidence="1" key="1">
    <citation type="journal article" date="2015" name="Nature">
        <title>Complex archaea that bridge the gap between prokaryotes and eukaryotes.</title>
        <authorList>
            <person name="Spang A."/>
            <person name="Saw J.H."/>
            <person name="Jorgensen S.L."/>
            <person name="Zaremba-Niedzwiedzka K."/>
            <person name="Martijn J."/>
            <person name="Lind A.E."/>
            <person name="van Eijk R."/>
            <person name="Schleper C."/>
            <person name="Guy L."/>
            <person name="Ettema T.J."/>
        </authorList>
    </citation>
    <scope>NUCLEOTIDE SEQUENCE</scope>
</reference>
<dbReference type="AlphaFoldDB" id="A0A0F9S1J4"/>
<accession>A0A0F9S1J4</accession>